<keyword evidence="1" id="KW-0812">Transmembrane</keyword>
<comment type="caution">
    <text evidence="2">The sequence shown here is derived from an EMBL/GenBank/DDBJ whole genome shotgun (WGS) entry which is preliminary data.</text>
</comment>
<dbReference type="Proteomes" id="UP000549971">
    <property type="component" value="Unassembled WGS sequence"/>
</dbReference>
<keyword evidence="1" id="KW-1133">Transmembrane helix</keyword>
<gene>
    <name evidence="2" type="ORF">HDA39_007398</name>
</gene>
<sequence>MRRSVIALDRLAALVAGLILLAAGAAAVAWRQDWIPDAPDRIRSPWITTATSADWWPWATGFGGLLLVVLGLSWLARHLPRRGNGRLRLTGSDTSGRLTADVNAALTAAGDLLADTPGIRSADGRVLLDRGQLVAELHPVLEPGADLDEVRAAAEQTGRDLLRLVGRDDLSCRVKLRVARQDKTPAVPRVQ</sequence>
<proteinExistence type="predicted"/>
<evidence type="ECO:0000313" key="3">
    <source>
        <dbReference type="Proteomes" id="UP000549971"/>
    </source>
</evidence>
<protein>
    <recommendedName>
        <fullName evidence="4">Alkaline shock response membrane anchor protein AmaP</fullName>
    </recommendedName>
</protein>
<evidence type="ECO:0008006" key="4">
    <source>
        <dbReference type="Google" id="ProtNLM"/>
    </source>
</evidence>
<name>A0A7W9JEG9_9ACTN</name>
<keyword evidence="1" id="KW-0472">Membrane</keyword>
<reference evidence="2 3" key="1">
    <citation type="submission" date="2020-08" db="EMBL/GenBank/DDBJ databases">
        <title>Sequencing the genomes of 1000 actinobacteria strains.</title>
        <authorList>
            <person name="Klenk H.-P."/>
        </authorList>
    </citation>
    <scope>NUCLEOTIDE SEQUENCE [LARGE SCALE GENOMIC DNA]</scope>
    <source>
        <strain evidence="2 3">DSM 28967</strain>
    </source>
</reference>
<dbReference type="EMBL" id="JACHMY010000001">
    <property type="protein sequence ID" value="MBB5840664.1"/>
    <property type="molecule type" value="Genomic_DNA"/>
</dbReference>
<organism evidence="2 3">
    <name type="scientific">Kribbella italica</name>
    <dbReference type="NCBI Taxonomy" id="1540520"/>
    <lineage>
        <taxon>Bacteria</taxon>
        <taxon>Bacillati</taxon>
        <taxon>Actinomycetota</taxon>
        <taxon>Actinomycetes</taxon>
        <taxon>Propionibacteriales</taxon>
        <taxon>Kribbellaceae</taxon>
        <taxon>Kribbella</taxon>
    </lineage>
</organism>
<dbReference type="AlphaFoldDB" id="A0A7W9JEG9"/>
<feature type="transmembrane region" description="Helical" evidence="1">
    <location>
        <begin position="55"/>
        <end position="76"/>
    </location>
</feature>
<evidence type="ECO:0000313" key="2">
    <source>
        <dbReference type="EMBL" id="MBB5840664.1"/>
    </source>
</evidence>
<accession>A0A7W9JEG9</accession>
<keyword evidence="3" id="KW-1185">Reference proteome</keyword>
<dbReference type="RefSeq" id="WP_184803184.1">
    <property type="nucleotide sequence ID" value="NZ_JACHMY010000001.1"/>
</dbReference>
<evidence type="ECO:0000256" key="1">
    <source>
        <dbReference type="SAM" id="Phobius"/>
    </source>
</evidence>